<proteinExistence type="predicted"/>
<dbReference type="Gene3D" id="3.30.2310.20">
    <property type="entry name" value="RelE-like"/>
    <property type="match status" value="1"/>
</dbReference>
<protein>
    <recommendedName>
        <fullName evidence="1">ParE-like toxin domain-containing protein</fullName>
    </recommendedName>
</protein>
<dbReference type="AlphaFoldDB" id="A0A8K2A0Y9"/>
<dbReference type="Proteomes" id="UP000607397">
    <property type="component" value="Unassembled WGS sequence"/>
</dbReference>
<name>A0A8K2A0Y9_9CYAN</name>
<dbReference type="EMBL" id="WVIC01000033">
    <property type="protein sequence ID" value="NCJ07782.1"/>
    <property type="molecule type" value="Genomic_DNA"/>
</dbReference>
<comment type="caution">
    <text evidence="2">The sequence shown here is derived from an EMBL/GenBank/DDBJ whole genome shotgun (WGS) entry which is preliminary data.</text>
</comment>
<gene>
    <name evidence="2" type="ORF">GS597_14940</name>
</gene>
<evidence type="ECO:0000313" key="2">
    <source>
        <dbReference type="EMBL" id="NCJ07782.1"/>
    </source>
</evidence>
<organism evidence="2 3">
    <name type="scientific">Petrachloros mirabilis ULC683</name>
    <dbReference type="NCBI Taxonomy" id="2781853"/>
    <lineage>
        <taxon>Bacteria</taxon>
        <taxon>Bacillati</taxon>
        <taxon>Cyanobacteriota</taxon>
        <taxon>Cyanophyceae</taxon>
        <taxon>Synechococcales</taxon>
        <taxon>Petrachlorosaceae</taxon>
        <taxon>Petrachloros</taxon>
        <taxon>Petrachloros mirabilis</taxon>
    </lineage>
</organism>
<evidence type="ECO:0000313" key="3">
    <source>
        <dbReference type="Proteomes" id="UP000607397"/>
    </source>
</evidence>
<dbReference type="InterPro" id="IPR035093">
    <property type="entry name" value="RelE/ParE_toxin_dom_sf"/>
</dbReference>
<dbReference type="InterPro" id="IPR056925">
    <property type="entry name" value="ParE-like"/>
</dbReference>
<dbReference type="SUPFAM" id="SSF143011">
    <property type="entry name" value="RelE-like"/>
    <property type="match status" value="1"/>
</dbReference>
<reference evidence="2" key="1">
    <citation type="submission" date="2019-12" db="EMBL/GenBank/DDBJ databases">
        <title>High-Quality draft genome sequences of three cyanobacteria isolated from the limestone walls of the Old Cathedral of Coimbra.</title>
        <authorList>
            <person name="Tiago I."/>
            <person name="Soares F."/>
            <person name="Portugal A."/>
        </authorList>
    </citation>
    <scope>NUCLEOTIDE SEQUENCE [LARGE SCALE GENOMIC DNA]</scope>
    <source>
        <strain evidence="2">C</strain>
    </source>
</reference>
<keyword evidence="3" id="KW-1185">Reference proteome</keyword>
<sequence length="90" mass="10822">MRSELTDEFIECFANLPKRIQKTAQKNYRLWKHDQSHPSLEFKKLKTKQPIYSVRVGIGWRALGVMRDSDTIVWFWIDPHSEYDKLLKNL</sequence>
<dbReference type="Pfam" id="PF24732">
    <property type="entry name" value="ParE_like"/>
    <property type="match status" value="1"/>
</dbReference>
<dbReference type="RefSeq" id="WP_161826262.1">
    <property type="nucleotide sequence ID" value="NZ_WVIC01000033.1"/>
</dbReference>
<feature type="domain" description="ParE-like toxin" evidence="1">
    <location>
        <begin position="18"/>
        <end position="85"/>
    </location>
</feature>
<evidence type="ECO:0000259" key="1">
    <source>
        <dbReference type="Pfam" id="PF24732"/>
    </source>
</evidence>
<accession>A0A8K2A0Y9</accession>